<dbReference type="GO" id="GO:0071944">
    <property type="term" value="C:cell periphery"/>
    <property type="evidence" value="ECO:0007669"/>
    <property type="project" value="UniProtKB-ARBA"/>
</dbReference>
<dbReference type="GO" id="GO:0051301">
    <property type="term" value="P:cell division"/>
    <property type="evidence" value="ECO:0007669"/>
    <property type="project" value="UniProtKB-KW"/>
</dbReference>
<evidence type="ECO:0000256" key="12">
    <source>
        <dbReference type="ARBA" id="ARBA00023242"/>
    </source>
</evidence>
<dbReference type="PANTHER" id="PTHR12607:SF12">
    <property type="entry name" value="APC-LIKE, ISOFORM A-RELATED"/>
    <property type="match status" value="1"/>
</dbReference>
<keyword evidence="5" id="KW-0813">Transport</keyword>
<keyword evidence="10" id="KW-0653">Protein transport</keyword>
<evidence type="ECO:0000256" key="1">
    <source>
        <dbReference type="ARBA" id="ARBA00004123"/>
    </source>
</evidence>
<feature type="region of interest" description="Disordered" evidence="15">
    <location>
        <begin position="1"/>
        <end position="58"/>
    </location>
</feature>
<dbReference type="InterPro" id="IPR011989">
    <property type="entry name" value="ARM-like"/>
</dbReference>
<reference evidence="16 17" key="1">
    <citation type="submission" date="2022-05" db="EMBL/GenBank/DDBJ databases">
        <title>Chromosome-level reference genomes for two strains of Caenorhabditis briggsae: an improved platform for comparative genomics.</title>
        <authorList>
            <person name="Stevens L."/>
            <person name="Andersen E.C."/>
        </authorList>
    </citation>
    <scope>NUCLEOTIDE SEQUENCE [LARGE SCALE GENOMIC DNA]</scope>
    <source>
        <strain evidence="16">QX1410_ONT</strain>
        <tissue evidence="16">Whole-organism</tissue>
    </source>
</reference>
<name>A0AAE9IY75_CAEBR</name>
<dbReference type="GO" id="GO:0016055">
    <property type="term" value="P:Wnt signaling pathway"/>
    <property type="evidence" value="ECO:0007669"/>
    <property type="project" value="UniProtKB-KW"/>
</dbReference>
<dbReference type="GO" id="GO:0005912">
    <property type="term" value="C:adherens junction"/>
    <property type="evidence" value="ECO:0007669"/>
    <property type="project" value="UniProtKB-SubCell"/>
</dbReference>
<feature type="compositionally biased region" description="Polar residues" evidence="15">
    <location>
        <begin position="674"/>
        <end position="705"/>
    </location>
</feature>
<feature type="compositionally biased region" description="Low complexity" evidence="15">
    <location>
        <begin position="19"/>
        <end position="30"/>
    </location>
</feature>
<evidence type="ECO:0000256" key="6">
    <source>
        <dbReference type="ARBA" id="ARBA00022473"/>
    </source>
</evidence>
<feature type="compositionally biased region" description="Basic and acidic residues" evidence="15">
    <location>
        <begin position="865"/>
        <end position="882"/>
    </location>
</feature>
<comment type="subcellular location">
    <subcellularLocation>
        <location evidence="3">Cell junction</location>
        <location evidence="3">Adherens junction</location>
    </subcellularLocation>
    <subcellularLocation>
        <location evidence="2">Cytoplasm</location>
    </subcellularLocation>
    <subcellularLocation>
        <location evidence="1">Nucleus</location>
    </subcellularLocation>
</comment>
<dbReference type="GO" id="GO:0030178">
    <property type="term" value="P:negative regulation of Wnt signaling pathway"/>
    <property type="evidence" value="ECO:0007669"/>
    <property type="project" value="InterPro"/>
</dbReference>
<evidence type="ECO:0000256" key="14">
    <source>
        <dbReference type="ARBA" id="ARBA00064156"/>
    </source>
</evidence>
<feature type="region of interest" description="Disordered" evidence="15">
    <location>
        <begin position="671"/>
        <end position="707"/>
    </location>
</feature>
<feature type="region of interest" description="Disordered" evidence="15">
    <location>
        <begin position="1002"/>
        <end position="1038"/>
    </location>
</feature>
<comment type="similarity">
    <text evidence="4">Belongs to the adenomatous polyposis coli (APC) family.</text>
</comment>
<keyword evidence="7" id="KW-0963">Cytoplasm</keyword>
<keyword evidence="6" id="KW-0217">Developmental protein</keyword>
<feature type="region of interest" description="Disordered" evidence="15">
    <location>
        <begin position="776"/>
        <end position="830"/>
    </location>
</feature>
<sequence length="1179" mass="131251">MDESMSSSSSDENETTIHSSSNPGSSGIYSQLKAGSSKRPSVRHDVSDAEDDEEPYEGFRKDMNMEVDERITTLLSSLHFEHKRDVVTADEDDNKLRELHENIFSLITTEPDFHRRRRLKKALPASNCIREQVYYLRRKPITPPDSYYHRLNAALHTIVKESFGEEYRKVATVLGLVEALAEVLILEVHAFGIPETNAVEHRNIRKLIANALTNLTYGQILSKRRLCSYDGFIRCVVRIIIESPNITQVYAGLIRNLSWNADSGMSEALQPTVHALSLAAVYAHTHRFDVTAILSALWNLAGHSVENKRTICETPNCLKVLANILSPDARFTTLVDSASGILKYVSQYLATNSSHLEFQLRSLLITRMLTLLKSSSFTCVTNTLGAIAHLIAKDPHMQQLIRQDAAAVQQLNVLRNSNREDIRKAVKEVLNTLNQPCSHRYGDMSHSVGGASGMLSEPQLQMQTSHHGYHGTASPRLLSLRATRASPGKYIHPSQQQHMQVPAPDQRSSSLPRHFAVQRNGFMMAQSFNQQMDPHQQQQQQQQQMIFQMQQQQMMSQIQTDDQQMRYLNQQQQQQQQQHYQQQIQRNQNVEPVLPVDDDLDIPTSTVMGTRSNSERSLGSMNPGSVMTTGGWNSTLDTAANSSRALSPVSFSDIPASPTMCAQVFNLPVHPEDNQMTTPPNHPSTQNTTHYSSGSANTMTRSDGTTVPIDNLITPTYATLNVTNNAARKTSEDLESPDDILPGPSLEVEEEGDYAIITGAEQKSDDDLLTRSIQEEMPTSSSTPKLKVSPRLNGFFSPSQKTTSSPAWSHPDTSPILKQTQRPKHHEMTTDSDRLLMESIMSEMPRSRVISPRLASGGQQYLDPEPDRSSHSKNEEADRRDAIIASHEPSDQGMNVGRGSSPQQQQLHRMESLESQASSEDSFGLNGYQEEHNTSSSAAHTMRIDKDDVVDASLPMDCVDDEDYDYTDDHFDDNYEEDYEDSNATQFDEGIDPQLTIDCSMISSGSGSSLQKAETTAGSRDSGALATSTPIGSVSSLPGVRRAKKVSINGKTRLPVPKTNGSLVDRVRKPVIEASRPRLPPKPSLLKGKQYHEEDLIENQTRDDTIYVNAPIVEAEQERIYMNALKHSQGSPSVNGTPPKSAIVSPYNYQKPPFTERSNGEINEKNVTPNPKQMLVTIV</sequence>
<evidence type="ECO:0000256" key="8">
    <source>
        <dbReference type="ARBA" id="ARBA00022618"/>
    </source>
</evidence>
<evidence type="ECO:0000313" key="17">
    <source>
        <dbReference type="Proteomes" id="UP000827892"/>
    </source>
</evidence>
<evidence type="ECO:0000256" key="5">
    <source>
        <dbReference type="ARBA" id="ARBA00022448"/>
    </source>
</evidence>
<dbReference type="GO" id="GO:0008013">
    <property type="term" value="F:beta-catenin binding"/>
    <property type="evidence" value="ECO:0007669"/>
    <property type="project" value="InterPro"/>
</dbReference>
<feature type="compositionally biased region" description="Polar residues" evidence="15">
    <location>
        <begin position="898"/>
        <end position="921"/>
    </location>
</feature>
<feature type="compositionally biased region" description="Polar residues" evidence="15">
    <location>
        <begin position="1010"/>
        <end position="1036"/>
    </location>
</feature>
<dbReference type="GO" id="GO:0005737">
    <property type="term" value="C:cytoplasm"/>
    <property type="evidence" value="ECO:0007669"/>
    <property type="project" value="UniProtKB-SubCell"/>
</dbReference>
<dbReference type="GO" id="GO:0005634">
    <property type="term" value="C:nucleus"/>
    <property type="evidence" value="ECO:0007669"/>
    <property type="project" value="UniProtKB-SubCell"/>
</dbReference>
<dbReference type="SUPFAM" id="SSF48371">
    <property type="entry name" value="ARM repeat"/>
    <property type="match status" value="1"/>
</dbReference>
<keyword evidence="9" id="KW-0879">Wnt signaling pathway</keyword>
<keyword evidence="12" id="KW-0539">Nucleus</keyword>
<evidence type="ECO:0000256" key="9">
    <source>
        <dbReference type="ARBA" id="ARBA00022687"/>
    </source>
</evidence>
<keyword evidence="11" id="KW-0965">Cell junction</keyword>
<feature type="region of interest" description="Disordered" evidence="15">
    <location>
        <begin position="595"/>
        <end position="625"/>
    </location>
</feature>
<evidence type="ECO:0000256" key="11">
    <source>
        <dbReference type="ARBA" id="ARBA00022949"/>
    </source>
</evidence>
<organism evidence="16 17">
    <name type="scientific">Caenorhabditis briggsae</name>
    <dbReference type="NCBI Taxonomy" id="6238"/>
    <lineage>
        <taxon>Eukaryota</taxon>
        <taxon>Metazoa</taxon>
        <taxon>Ecdysozoa</taxon>
        <taxon>Nematoda</taxon>
        <taxon>Chromadorea</taxon>
        <taxon>Rhabditida</taxon>
        <taxon>Rhabditina</taxon>
        <taxon>Rhabditomorpha</taxon>
        <taxon>Rhabditoidea</taxon>
        <taxon>Rhabditidae</taxon>
        <taxon>Peloderinae</taxon>
        <taxon>Caenorhabditis</taxon>
    </lineage>
</organism>
<dbReference type="FunFam" id="1.25.10.10:FF:000761">
    <property type="entry name" value="Adenomatous polyposis coli protein-related protein 1"/>
    <property type="match status" value="1"/>
</dbReference>
<keyword evidence="8" id="KW-0132">Cell division</keyword>
<dbReference type="AlphaFoldDB" id="A0AAE9IY75"/>
<proteinExistence type="inferred from homology"/>
<comment type="subunit">
    <text evidence="14">Interacts (via N-terminus) with bar-1 and hmp-2; the interaction with hmp-2 is relatively weak. Interacts (via C-terminus) with pry-1 (via N-terminus). Probably associates with bar-1, gsk-3, pry-1 in a complex.</text>
</comment>
<accession>A0AAE9IY75</accession>
<feature type="region of interest" description="Disordered" evidence="15">
    <location>
        <begin position="845"/>
        <end position="944"/>
    </location>
</feature>
<evidence type="ECO:0000256" key="2">
    <source>
        <dbReference type="ARBA" id="ARBA00004496"/>
    </source>
</evidence>
<evidence type="ECO:0000256" key="4">
    <source>
        <dbReference type="ARBA" id="ARBA00009051"/>
    </source>
</evidence>
<gene>
    <name evidence="16" type="ORF">L3Y34_014958</name>
</gene>
<dbReference type="GO" id="GO:0015031">
    <property type="term" value="P:protein transport"/>
    <property type="evidence" value="ECO:0007669"/>
    <property type="project" value="UniProtKB-KW"/>
</dbReference>
<feature type="compositionally biased region" description="Polar residues" evidence="15">
    <location>
        <begin position="603"/>
        <end position="625"/>
    </location>
</feature>
<evidence type="ECO:0000256" key="7">
    <source>
        <dbReference type="ARBA" id="ARBA00022490"/>
    </source>
</evidence>
<dbReference type="Gene3D" id="1.25.10.10">
    <property type="entry name" value="Leucine-rich Repeat Variant"/>
    <property type="match status" value="1"/>
</dbReference>
<evidence type="ECO:0000256" key="10">
    <source>
        <dbReference type="ARBA" id="ARBA00022927"/>
    </source>
</evidence>
<evidence type="ECO:0000256" key="15">
    <source>
        <dbReference type="SAM" id="MobiDB-lite"/>
    </source>
</evidence>
<feature type="compositionally biased region" description="Polar residues" evidence="15">
    <location>
        <begin position="796"/>
        <end position="807"/>
    </location>
</feature>
<evidence type="ECO:0000256" key="3">
    <source>
        <dbReference type="ARBA" id="ARBA00004536"/>
    </source>
</evidence>
<feature type="compositionally biased region" description="Low complexity" evidence="15">
    <location>
        <begin position="1"/>
        <end position="10"/>
    </location>
</feature>
<dbReference type="InterPro" id="IPR026818">
    <property type="entry name" value="Apc_fam"/>
</dbReference>
<dbReference type="Proteomes" id="UP000827892">
    <property type="component" value="Chromosome I"/>
</dbReference>
<evidence type="ECO:0000256" key="13">
    <source>
        <dbReference type="ARBA" id="ARBA00023306"/>
    </source>
</evidence>
<dbReference type="PANTHER" id="PTHR12607">
    <property type="entry name" value="ADENOMATOUS POLYPOSIS COLI PROTEIN FAMILY"/>
    <property type="match status" value="1"/>
</dbReference>
<dbReference type="EMBL" id="CP090891">
    <property type="protein sequence ID" value="ULU11115.1"/>
    <property type="molecule type" value="Genomic_DNA"/>
</dbReference>
<evidence type="ECO:0000313" key="16">
    <source>
        <dbReference type="EMBL" id="ULU11115.1"/>
    </source>
</evidence>
<protein>
    <submittedName>
        <fullName evidence="16">Uncharacterized protein</fullName>
    </submittedName>
</protein>
<dbReference type="InterPro" id="IPR016024">
    <property type="entry name" value="ARM-type_fold"/>
</dbReference>
<keyword evidence="13" id="KW-0131">Cell cycle</keyword>